<feature type="transmembrane region" description="Helical" evidence="1">
    <location>
        <begin position="39"/>
        <end position="59"/>
    </location>
</feature>
<evidence type="ECO:0000256" key="1">
    <source>
        <dbReference type="SAM" id="Phobius"/>
    </source>
</evidence>
<feature type="domain" description="EamA" evidence="2">
    <location>
        <begin position="11"/>
        <end position="143"/>
    </location>
</feature>
<dbReference type="PANTHER" id="PTHR22911:SF79">
    <property type="entry name" value="MOBA-LIKE NTP TRANSFERASE DOMAIN-CONTAINING PROTEIN"/>
    <property type="match status" value="1"/>
</dbReference>
<gene>
    <name evidence="3" type="ORF">A3D06_00790</name>
</gene>
<reference evidence="3 4" key="1">
    <citation type="journal article" date="2016" name="Nat. Commun.">
        <title>Thousands of microbial genomes shed light on interconnected biogeochemical processes in an aquifer system.</title>
        <authorList>
            <person name="Anantharaman K."/>
            <person name="Brown C.T."/>
            <person name="Hug L.A."/>
            <person name="Sharon I."/>
            <person name="Castelle C.J."/>
            <person name="Probst A.J."/>
            <person name="Thomas B.C."/>
            <person name="Singh A."/>
            <person name="Wilkins M.J."/>
            <person name="Karaoz U."/>
            <person name="Brodie E.L."/>
            <person name="Williams K.H."/>
            <person name="Hubbard S.S."/>
            <person name="Banfield J.F."/>
        </authorList>
    </citation>
    <scope>NUCLEOTIDE SEQUENCE [LARGE SCALE GENOMIC DNA]</scope>
</reference>
<dbReference type="InterPro" id="IPR000620">
    <property type="entry name" value="EamA_dom"/>
</dbReference>
<dbReference type="PANTHER" id="PTHR22911">
    <property type="entry name" value="ACYL-MALONYL CONDENSING ENZYME-RELATED"/>
    <property type="match status" value="1"/>
</dbReference>
<dbReference type="GO" id="GO:0016020">
    <property type="term" value="C:membrane"/>
    <property type="evidence" value="ECO:0007669"/>
    <property type="project" value="InterPro"/>
</dbReference>
<feature type="transmembrane region" description="Helical" evidence="1">
    <location>
        <begin position="215"/>
        <end position="237"/>
    </location>
</feature>
<feature type="transmembrane region" description="Helical" evidence="1">
    <location>
        <begin position="244"/>
        <end position="264"/>
    </location>
</feature>
<evidence type="ECO:0000313" key="3">
    <source>
        <dbReference type="EMBL" id="OGK29246.1"/>
    </source>
</evidence>
<keyword evidence="1" id="KW-0472">Membrane</keyword>
<dbReference type="EMBL" id="MFZS01000009">
    <property type="protein sequence ID" value="OGK29246.1"/>
    <property type="molecule type" value="Genomic_DNA"/>
</dbReference>
<keyword evidence="1" id="KW-1133">Transmembrane helix</keyword>
<comment type="caution">
    <text evidence="3">The sequence shown here is derived from an EMBL/GenBank/DDBJ whole genome shotgun (WGS) entry which is preliminary data.</text>
</comment>
<accession>A0A1F7HEB7</accession>
<protein>
    <recommendedName>
        <fullName evidence="2">EamA domain-containing protein</fullName>
    </recommendedName>
</protein>
<dbReference type="Pfam" id="PF00892">
    <property type="entry name" value="EamA"/>
    <property type="match status" value="2"/>
</dbReference>
<organism evidence="3 4">
    <name type="scientific">Candidatus Roizmanbacteria bacterium RIFCSPHIGHO2_02_FULL_40_9</name>
    <dbReference type="NCBI Taxonomy" id="1802042"/>
    <lineage>
        <taxon>Bacteria</taxon>
        <taxon>Candidatus Roizmaniibacteriota</taxon>
    </lineage>
</organism>
<dbReference type="Proteomes" id="UP000177027">
    <property type="component" value="Unassembled WGS sequence"/>
</dbReference>
<dbReference type="Gene3D" id="1.10.3730.20">
    <property type="match status" value="1"/>
</dbReference>
<evidence type="ECO:0000259" key="2">
    <source>
        <dbReference type="Pfam" id="PF00892"/>
    </source>
</evidence>
<feature type="transmembrane region" description="Helical" evidence="1">
    <location>
        <begin position="153"/>
        <end position="172"/>
    </location>
</feature>
<name>A0A1F7HEB7_9BACT</name>
<feature type="transmembrane region" description="Helical" evidence="1">
    <location>
        <begin position="71"/>
        <end position="89"/>
    </location>
</feature>
<sequence>MTQKTREFINGSLSLLTAAFLFSTFGALAKIVAFDIPLFYQSVVRSLMLSIGLGIWIYLSKQWKQPSQKDVAWIIARSVGGCIGYALMYQGLYALTIGTTYFITYAGTIIGSFIAGYLLFKEKMSPFKILCFFLAILGLYIIYYDTLKFNSPYFIFIDIIAGFGYAAWFTFSKKISHLYPTIQLNFLDTFFGLIFMLILSIATREQWTIPTLTKPWIVSLLFGLVSITASQLIIIGFKRVEAQIGSIITLSEILFAMILGAIFFKESVTTMALIGGFLIVTAIALPEIRSILVRSKEV</sequence>
<evidence type="ECO:0000313" key="4">
    <source>
        <dbReference type="Proteomes" id="UP000177027"/>
    </source>
</evidence>
<dbReference type="InterPro" id="IPR037185">
    <property type="entry name" value="EmrE-like"/>
</dbReference>
<proteinExistence type="predicted"/>
<feature type="domain" description="EamA" evidence="2">
    <location>
        <begin position="159"/>
        <end position="285"/>
    </location>
</feature>
<dbReference type="AlphaFoldDB" id="A0A1F7HEB7"/>
<feature type="transmembrane region" description="Helical" evidence="1">
    <location>
        <begin position="184"/>
        <end position="203"/>
    </location>
</feature>
<feature type="transmembrane region" description="Helical" evidence="1">
    <location>
        <begin position="127"/>
        <end position="147"/>
    </location>
</feature>
<dbReference type="SUPFAM" id="SSF103481">
    <property type="entry name" value="Multidrug resistance efflux transporter EmrE"/>
    <property type="match status" value="2"/>
</dbReference>
<keyword evidence="1" id="KW-0812">Transmembrane</keyword>
<feature type="transmembrane region" description="Helical" evidence="1">
    <location>
        <begin position="101"/>
        <end position="120"/>
    </location>
</feature>
<feature type="transmembrane region" description="Helical" evidence="1">
    <location>
        <begin position="270"/>
        <end position="288"/>
    </location>
</feature>